<dbReference type="GO" id="GO:0004016">
    <property type="term" value="F:adenylate cyclase activity"/>
    <property type="evidence" value="ECO:0007669"/>
    <property type="project" value="TreeGrafter"/>
</dbReference>
<dbReference type="SMART" id="SM00382">
    <property type="entry name" value="AAA"/>
    <property type="match status" value="1"/>
</dbReference>
<evidence type="ECO:0000256" key="2">
    <source>
        <dbReference type="ARBA" id="ARBA00022840"/>
    </source>
</evidence>
<dbReference type="Gene3D" id="1.10.10.10">
    <property type="entry name" value="Winged helix-like DNA-binding domain superfamily/Winged helix DNA-binding domain"/>
    <property type="match status" value="1"/>
</dbReference>
<dbReference type="InterPro" id="IPR016032">
    <property type="entry name" value="Sig_transdc_resp-reg_C-effctor"/>
</dbReference>
<sequence length="903" mass="94767">MDLDRDAPGLIGRAGVWAELLTLLDRDRPESTGALLVGAAGIGKTTLVERFVSYAGDRGFPVIRATGEAGAEPYAVLRALFGGADLDELPGGQRRALRAALTPRTPAAPVDLLALRSAVCAACSLLAGDGPLVLVVDDVDRSDPQTLDVLLTLASVLTWRQLPVVALFASRTERLPVELAELLRQIPVPPLTDREADHLLDRLGAPTGSARGEILRRAAGNPLALREYGALSDPTPVAATATDGRGILPEDRAGEEGGVAQVFARRVRELPETVRRALTLVAAGERSVAVLTRAEPSLTPADWQPAEAAGLITVTDAVVRFRHPLVEFAVLDAAGAGARRRAHRTLAEVTADPRRALWHRAEAADGADPGLAAELIAAARPLNGAAAVTAIGLLERAADLLPPADRAPVLLEAAGRAAAVGRIRWATGVLARARATPHPDPELRAALTSLTSWVLTMHGRVPDAAALLTEALTGYATPPAGAVPGGLVETSAFPAFLLGRGPLFAALRAALPAASGDGFLARALTRPGEDVRAAILAVPEPVAPAEIGRAASAGAGALLCDEPEHALRLLGPAVQAAIDGTAASAFLAAPGAACWALIDTGRWVEAEQWLVPLLASPVMAEAPVLRIGAQVQLAVIGLGRDRSTPETTTIALGQAGGDAEHREPVFALRLHWARGVAAAAAGNHREAYLSLRAAAEIPHPWQMLVLPDLITAGRHAGHPAEARAIYQRVLLASGDSWLTSRRRARLAAAAALLIPDPAASAERLAAVLDDPGTHRWPFERAVLAVEFADRLRRAQQPARARDVLVGALDTFERLRAAAWTSRVHADLRIAAPPAEGDGFAALTAQQEQIVRLAAHGLTNREIGERLFLSPRTVGSHLYRLFPQLGVTNRTQLGDLVTALDRQQ</sequence>
<evidence type="ECO:0000259" key="3">
    <source>
        <dbReference type="PROSITE" id="PS50043"/>
    </source>
</evidence>
<dbReference type="PANTHER" id="PTHR16305">
    <property type="entry name" value="TESTICULAR SOLUBLE ADENYLYL CYCLASE"/>
    <property type="match status" value="1"/>
</dbReference>
<dbReference type="InterPro" id="IPR003593">
    <property type="entry name" value="AAA+_ATPase"/>
</dbReference>
<proteinExistence type="predicted"/>
<dbReference type="PRINTS" id="PR00038">
    <property type="entry name" value="HTHLUXR"/>
</dbReference>
<keyword evidence="2" id="KW-0067">ATP-binding</keyword>
<reference evidence="4 5" key="1">
    <citation type="submission" date="2015-10" db="EMBL/GenBank/DDBJ databases">
        <authorList>
            <person name="Gilbert D.G."/>
        </authorList>
    </citation>
    <scope>NUCLEOTIDE SEQUENCE [LARGE SCALE GENOMIC DNA]</scope>
    <source>
        <strain evidence="4 5">NRRL B-16712</strain>
    </source>
</reference>
<dbReference type="InterPro" id="IPR027417">
    <property type="entry name" value="P-loop_NTPase"/>
</dbReference>
<dbReference type="InterPro" id="IPR041664">
    <property type="entry name" value="AAA_16"/>
</dbReference>
<dbReference type="PROSITE" id="PS50043">
    <property type="entry name" value="HTH_LUXR_2"/>
    <property type="match status" value="1"/>
</dbReference>
<keyword evidence="5" id="KW-1185">Reference proteome</keyword>
<dbReference type="GO" id="GO:0006355">
    <property type="term" value="P:regulation of DNA-templated transcription"/>
    <property type="evidence" value="ECO:0007669"/>
    <property type="project" value="InterPro"/>
</dbReference>
<evidence type="ECO:0000313" key="4">
    <source>
        <dbReference type="EMBL" id="KUL21846.1"/>
    </source>
</evidence>
<accession>A0A101J848</accession>
<evidence type="ECO:0000313" key="5">
    <source>
        <dbReference type="Proteomes" id="UP000053244"/>
    </source>
</evidence>
<dbReference type="GO" id="GO:0003677">
    <property type="term" value="F:DNA binding"/>
    <property type="evidence" value="ECO:0007669"/>
    <property type="project" value="InterPro"/>
</dbReference>
<dbReference type="SUPFAM" id="SSF46894">
    <property type="entry name" value="C-terminal effector domain of the bipartite response regulators"/>
    <property type="match status" value="1"/>
</dbReference>
<dbReference type="SMART" id="SM00421">
    <property type="entry name" value="HTH_LUXR"/>
    <property type="match status" value="1"/>
</dbReference>
<dbReference type="Pfam" id="PF13191">
    <property type="entry name" value="AAA_16"/>
    <property type="match status" value="1"/>
</dbReference>
<dbReference type="GO" id="GO:0005524">
    <property type="term" value="F:ATP binding"/>
    <property type="evidence" value="ECO:0007669"/>
    <property type="project" value="UniProtKB-KW"/>
</dbReference>
<dbReference type="Gene3D" id="3.40.50.300">
    <property type="entry name" value="P-loop containing nucleotide triphosphate hydrolases"/>
    <property type="match status" value="1"/>
</dbReference>
<gene>
    <name evidence="4" type="ORF">ADL15_49780</name>
</gene>
<dbReference type="InterPro" id="IPR000792">
    <property type="entry name" value="Tscrpt_reg_LuxR_C"/>
</dbReference>
<dbReference type="EMBL" id="LLZH01000347">
    <property type="protein sequence ID" value="KUL21846.1"/>
    <property type="molecule type" value="Genomic_DNA"/>
</dbReference>
<dbReference type="SUPFAM" id="SSF52540">
    <property type="entry name" value="P-loop containing nucleoside triphosphate hydrolases"/>
    <property type="match status" value="1"/>
</dbReference>
<dbReference type="InterPro" id="IPR036388">
    <property type="entry name" value="WH-like_DNA-bd_sf"/>
</dbReference>
<dbReference type="Proteomes" id="UP000053244">
    <property type="component" value="Unassembled WGS sequence"/>
</dbReference>
<dbReference type="CDD" id="cd06170">
    <property type="entry name" value="LuxR_C_like"/>
    <property type="match status" value="1"/>
</dbReference>
<protein>
    <recommendedName>
        <fullName evidence="3">HTH luxR-type domain-containing protein</fullName>
    </recommendedName>
</protein>
<evidence type="ECO:0000256" key="1">
    <source>
        <dbReference type="ARBA" id="ARBA00022741"/>
    </source>
</evidence>
<feature type="domain" description="HTH luxR-type" evidence="3">
    <location>
        <begin position="835"/>
        <end position="900"/>
    </location>
</feature>
<dbReference type="RefSeq" id="WP_067708251.1">
    <property type="nucleotide sequence ID" value="NZ_LLZH01000347.1"/>
</dbReference>
<keyword evidence="1" id="KW-0547">Nucleotide-binding</keyword>
<dbReference type="AlphaFoldDB" id="A0A101J848"/>
<organism evidence="4 5">
    <name type="scientific">Actinoplanes awajinensis subsp. mycoplanecinus</name>
    <dbReference type="NCBI Taxonomy" id="135947"/>
    <lineage>
        <taxon>Bacteria</taxon>
        <taxon>Bacillati</taxon>
        <taxon>Actinomycetota</taxon>
        <taxon>Actinomycetes</taxon>
        <taxon>Micromonosporales</taxon>
        <taxon>Micromonosporaceae</taxon>
        <taxon>Actinoplanes</taxon>
    </lineage>
</organism>
<dbReference type="PANTHER" id="PTHR16305:SF28">
    <property type="entry name" value="GUANYLATE CYCLASE DOMAIN-CONTAINING PROTEIN"/>
    <property type="match status" value="1"/>
</dbReference>
<comment type="caution">
    <text evidence="4">The sequence shown here is derived from an EMBL/GenBank/DDBJ whole genome shotgun (WGS) entry which is preliminary data.</text>
</comment>
<dbReference type="Pfam" id="PF00196">
    <property type="entry name" value="GerE"/>
    <property type="match status" value="1"/>
</dbReference>
<name>A0A101J848_9ACTN</name>
<dbReference type="GO" id="GO:0005737">
    <property type="term" value="C:cytoplasm"/>
    <property type="evidence" value="ECO:0007669"/>
    <property type="project" value="TreeGrafter"/>
</dbReference>